<dbReference type="Proteomes" id="UP001168821">
    <property type="component" value="Unassembled WGS sequence"/>
</dbReference>
<comment type="caution">
    <text evidence="4">The sequence shown here is derived from an EMBL/GenBank/DDBJ whole genome shotgun (WGS) entry which is preliminary data.</text>
</comment>
<dbReference type="InterPro" id="IPR005511">
    <property type="entry name" value="SMP-30"/>
</dbReference>
<dbReference type="InterPro" id="IPR011042">
    <property type="entry name" value="6-blade_b-propeller_TolB-like"/>
</dbReference>
<protein>
    <recommendedName>
        <fullName evidence="3">SMP-30/Gluconolactonase/LRE-like region domain-containing protein</fullName>
    </recommendedName>
</protein>
<dbReference type="EMBL" id="JALNTZ010000004">
    <property type="protein sequence ID" value="KAJ3654205.1"/>
    <property type="molecule type" value="Genomic_DNA"/>
</dbReference>
<dbReference type="InterPro" id="IPR013658">
    <property type="entry name" value="SGL"/>
</dbReference>
<dbReference type="PRINTS" id="PR01790">
    <property type="entry name" value="SMP30FAMILY"/>
</dbReference>
<keyword evidence="2" id="KW-0479">Metal-binding</keyword>
<dbReference type="GO" id="GO:0005509">
    <property type="term" value="F:calcium ion binding"/>
    <property type="evidence" value="ECO:0007669"/>
    <property type="project" value="TreeGrafter"/>
</dbReference>
<keyword evidence="5" id="KW-1185">Reference proteome</keyword>
<evidence type="ECO:0000313" key="4">
    <source>
        <dbReference type="EMBL" id="KAJ3654205.1"/>
    </source>
</evidence>
<organism evidence="4 5">
    <name type="scientific">Zophobas morio</name>
    <dbReference type="NCBI Taxonomy" id="2755281"/>
    <lineage>
        <taxon>Eukaryota</taxon>
        <taxon>Metazoa</taxon>
        <taxon>Ecdysozoa</taxon>
        <taxon>Arthropoda</taxon>
        <taxon>Hexapoda</taxon>
        <taxon>Insecta</taxon>
        <taxon>Pterygota</taxon>
        <taxon>Neoptera</taxon>
        <taxon>Endopterygota</taxon>
        <taxon>Coleoptera</taxon>
        <taxon>Polyphaga</taxon>
        <taxon>Cucujiformia</taxon>
        <taxon>Tenebrionidae</taxon>
        <taxon>Zophobas</taxon>
    </lineage>
</organism>
<gene>
    <name evidence="4" type="ORF">Zmor_013409</name>
</gene>
<dbReference type="SUPFAM" id="SSF63829">
    <property type="entry name" value="Calcium-dependent phosphotriesterase"/>
    <property type="match status" value="1"/>
</dbReference>
<evidence type="ECO:0000256" key="2">
    <source>
        <dbReference type="PIRSR" id="PIRSR605511-2"/>
    </source>
</evidence>
<accession>A0AA38IDZ2</accession>
<dbReference type="PANTHER" id="PTHR10907">
    <property type="entry name" value="REGUCALCIN"/>
    <property type="match status" value="1"/>
</dbReference>
<evidence type="ECO:0000259" key="3">
    <source>
        <dbReference type="Pfam" id="PF08450"/>
    </source>
</evidence>
<proteinExistence type="inferred from homology"/>
<feature type="domain" description="SMP-30/Gluconolactonase/LRE-like region" evidence="3">
    <location>
        <begin position="13"/>
        <end position="140"/>
    </location>
</feature>
<reference evidence="4" key="1">
    <citation type="journal article" date="2023" name="G3 (Bethesda)">
        <title>Whole genome assemblies of Zophobas morio and Tenebrio molitor.</title>
        <authorList>
            <person name="Kaur S."/>
            <person name="Stinson S.A."/>
            <person name="diCenzo G.C."/>
        </authorList>
    </citation>
    <scope>NUCLEOTIDE SEQUENCE</scope>
    <source>
        <strain evidence="4">QUZm001</strain>
    </source>
</reference>
<sequence>MVTVERIVEGCMLGEGPHWDVATQSLYFIDLIDKNILKYTPSTKKLSKVPVEKAPSFIIPVEGETNQFIISQQNELVIISWDDESNNIKILQKICGVETPAETPKLFNDAKCDCSGRLWAGAHSIASDFAKTEPLGALYSV</sequence>
<feature type="binding site" evidence="2">
    <location>
        <position position="108"/>
    </location>
    <ligand>
        <name>substrate</name>
    </ligand>
</feature>
<dbReference type="Pfam" id="PF08450">
    <property type="entry name" value="SGL"/>
    <property type="match status" value="1"/>
</dbReference>
<keyword evidence="2" id="KW-0862">Zinc</keyword>
<comment type="cofactor">
    <cofactor evidence="2">
        <name>Zn(2+)</name>
        <dbReference type="ChEBI" id="CHEBI:29105"/>
    </cofactor>
    <text evidence="2">Binds 1 divalent metal cation per subunit.</text>
</comment>
<name>A0AA38IDZ2_9CUCU</name>
<evidence type="ECO:0000313" key="5">
    <source>
        <dbReference type="Proteomes" id="UP001168821"/>
    </source>
</evidence>
<dbReference type="Gene3D" id="2.120.10.30">
    <property type="entry name" value="TolB, C-terminal domain"/>
    <property type="match status" value="1"/>
</dbReference>
<dbReference type="GO" id="GO:0019853">
    <property type="term" value="P:L-ascorbic acid biosynthetic process"/>
    <property type="evidence" value="ECO:0007669"/>
    <property type="project" value="TreeGrafter"/>
</dbReference>
<dbReference type="GO" id="GO:0004341">
    <property type="term" value="F:gluconolactonase activity"/>
    <property type="evidence" value="ECO:0007669"/>
    <property type="project" value="TreeGrafter"/>
</dbReference>
<dbReference type="AlphaFoldDB" id="A0AA38IDZ2"/>
<evidence type="ECO:0000256" key="1">
    <source>
        <dbReference type="ARBA" id="ARBA00008853"/>
    </source>
</evidence>
<feature type="binding site" evidence="2">
    <location>
        <position position="15"/>
    </location>
    <ligand>
        <name>a divalent metal cation</name>
        <dbReference type="ChEBI" id="CHEBI:60240"/>
    </ligand>
</feature>
<comment type="similarity">
    <text evidence="1">Belongs to the SMP-30/CGR1 family.</text>
</comment>
<dbReference type="PANTHER" id="PTHR10907:SF66">
    <property type="entry name" value="MIP34848P1-RELATED"/>
    <property type="match status" value="1"/>
</dbReference>